<evidence type="ECO:0000256" key="5">
    <source>
        <dbReference type="ARBA" id="ARBA00023002"/>
    </source>
</evidence>
<accession>A0A803RBK9</accession>
<dbReference type="OMA" id="HAMAKPR"/>
<dbReference type="InterPro" id="IPR002401">
    <property type="entry name" value="Cyt_P450_E_grp-I"/>
</dbReference>
<evidence type="ECO:0008006" key="12">
    <source>
        <dbReference type="Google" id="ProtNLM"/>
    </source>
</evidence>
<dbReference type="InterPro" id="IPR001128">
    <property type="entry name" value="Cyt_P450"/>
</dbReference>
<dbReference type="Pfam" id="PF00067">
    <property type="entry name" value="p450"/>
    <property type="match status" value="1"/>
</dbReference>
<dbReference type="GeneID" id="115699263"/>
<feature type="binding site" description="axial binding residue" evidence="8">
    <location>
        <position position="471"/>
    </location>
    <ligand>
        <name>heme</name>
        <dbReference type="ChEBI" id="CHEBI:30413"/>
    </ligand>
    <ligandPart>
        <name>Fe</name>
        <dbReference type="ChEBI" id="CHEBI:18248"/>
    </ligandPart>
</feature>
<keyword evidence="3 8" id="KW-0349">Heme</keyword>
<keyword evidence="5" id="KW-0560">Oxidoreductase</keyword>
<evidence type="ECO:0000256" key="4">
    <source>
        <dbReference type="ARBA" id="ARBA00022723"/>
    </source>
</evidence>
<name>A0A803RBK9_CANSA</name>
<dbReference type="Gramene" id="novel_model_7459_5bd9a17a.2.5bd9b13e">
    <property type="protein sequence ID" value="cds.novel_model_7459_5bd9a17a.2.5bd9b13e"/>
    <property type="gene ID" value="novel_gene_3974_5bd9a17a"/>
</dbReference>
<dbReference type="OrthoDB" id="2789670at2759"/>
<feature type="transmembrane region" description="Helical" evidence="9">
    <location>
        <begin position="6"/>
        <end position="26"/>
    </location>
</feature>
<keyword evidence="11" id="KW-1185">Reference proteome</keyword>
<dbReference type="SUPFAM" id="SSF48264">
    <property type="entry name" value="Cytochrome P450"/>
    <property type="match status" value="1"/>
</dbReference>
<dbReference type="Proteomes" id="UP000596661">
    <property type="component" value="Unassembled WGS sequence"/>
</dbReference>
<dbReference type="GO" id="GO:0020037">
    <property type="term" value="F:heme binding"/>
    <property type="evidence" value="ECO:0007669"/>
    <property type="project" value="InterPro"/>
</dbReference>
<dbReference type="Gramene" id="novel_model_7457_5bd9a17a">
    <property type="protein sequence ID" value="cds.novel_model_7457_5bd9a17a"/>
    <property type="gene ID" value="novel_gene_3974_5bd9a17a"/>
</dbReference>
<evidence type="ECO:0000256" key="7">
    <source>
        <dbReference type="ARBA" id="ARBA00023033"/>
    </source>
</evidence>
<dbReference type="EnsemblPlants" id="novel_model_7459_5bd9a17a.2.5bd9b13e">
    <property type="protein sequence ID" value="cds.novel_model_7459_5bd9a17a.2.5bd9b13e"/>
    <property type="gene ID" value="novel_gene_3974_5bd9a17a"/>
</dbReference>
<protein>
    <recommendedName>
        <fullName evidence="12">Cytochrome P450</fullName>
    </recommendedName>
</protein>
<dbReference type="PANTHER" id="PTHR47944:SF19">
    <property type="entry name" value="CYTOCHROME P450 77A4"/>
    <property type="match status" value="1"/>
</dbReference>
<reference evidence="11" key="1">
    <citation type="submission" date="2018-11" db="EMBL/GenBank/DDBJ databases">
        <authorList>
            <person name="Grassa J C."/>
        </authorList>
    </citation>
    <scope>NUCLEOTIDE SEQUENCE [LARGE SCALE GENOMIC DNA]</scope>
</reference>
<keyword evidence="9" id="KW-1133">Transmembrane helix</keyword>
<organism evidence="10 11">
    <name type="scientific">Cannabis sativa</name>
    <name type="common">Hemp</name>
    <name type="synonym">Marijuana</name>
    <dbReference type="NCBI Taxonomy" id="3483"/>
    <lineage>
        <taxon>Eukaryota</taxon>
        <taxon>Viridiplantae</taxon>
        <taxon>Streptophyta</taxon>
        <taxon>Embryophyta</taxon>
        <taxon>Tracheophyta</taxon>
        <taxon>Spermatophyta</taxon>
        <taxon>Magnoliopsida</taxon>
        <taxon>eudicotyledons</taxon>
        <taxon>Gunneridae</taxon>
        <taxon>Pentapetalae</taxon>
        <taxon>rosids</taxon>
        <taxon>fabids</taxon>
        <taxon>Rosales</taxon>
        <taxon>Cannabaceae</taxon>
        <taxon>Cannabis</taxon>
    </lineage>
</organism>
<dbReference type="GO" id="GO:0004497">
    <property type="term" value="F:monooxygenase activity"/>
    <property type="evidence" value="ECO:0007669"/>
    <property type="project" value="UniProtKB-KW"/>
</dbReference>
<accession>A0A803RBL1</accession>
<gene>
    <name evidence="10" type="primary">LOC115699263</name>
</gene>
<reference evidence="10" key="2">
    <citation type="submission" date="2021-03" db="UniProtKB">
        <authorList>
            <consortium name="EnsemblPlants"/>
        </authorList>
    </citation>
    <scope>IDENTIFICATION</scope>
</reference>
<evidence type="ECO:0000256" key="9">
    <source>
        <dbReference type="SAM" id="Phobius"/>
    </source>
</evidence>
<evidence type="ECO:0000256" key="6">
    <source>
        <dbReference type="ARBA" id="ARBA00023004"/>
    </source>
</evidence>
<evidence type="ECO:0000256" key="3">
    <source>
        <dbReference type="ARBA" id="ARBA00022617"/>
    </source>
</evidence>
<dbReference type="KEGG" id="csav:115699263"/>
<dbReference type="RefSeq" id="XP_060959938.1">
    <property type="nucleotide sequence ID" value="XM_061103955.1"/>
</dbReference>
<sequence>MEETTSIVMMIFFMSLLVIFVIKYLLHKIMNNDKPNSSSALTLLPPGPSPWPILGCIPGMLRNKSTYQWIHNLMKELDTDIACIRLGTSTHAISVTSPEIAREFLKKHDMVFASRPLTSVTRLISDDYKTIIFATWGEQWKKMRRVLVSNVFNRSTLAWLLHKRNEEADNLVRFVYNHSSAKSGGVVNVRIAAQQYSVGIMRKMMFGKRYFGKGRNDGGPGKEEEEHVEALLAMLSHIYAFSVSDYLPWLRWLDLDGHQKIVCKAMKVINKLHDPIINERIRDWREVEMESRIRESEDLLDVLISVKDSNGKPLLSEDEIRAQVMELFLTVVDNPYSAAEWALSEMLNQPEMLEKARTEIDSVVGNNITLLQESHIPQLPYIIACAREALRLHPVTAFNVPHVSTSDSTVAGYFIPKGSNVLLSRFGLGRNPTVWDQPMRFNPDRHLDEKHCDLGETDLRFISFTTGRRGCIGVELGTNMTVMLLGRLLQGFTWKIPHGMEKIDLSTEEGNSMFKAKPLCAHAVPRLNPSLYLSLG</sequence>
<dbReference type="PRINTS" id="PR00463">
    <property type="entry name" value="EP450I"/>
</dbReference>
<keyword evidence="7" id="KW-0503">Monooxygenase</keyword>
<evidence type="ECO:0000256" key="8">
    <source>
        <dbReference type="PIRSR" id="PIRSR602401-1"/>
    </source>
</evidence>
<evidence type="ECO:0000313" key="11">
    <source>
        <dbReference type="Proteomes" id="UP000596661"/>
    </source>
</evidence>
<evidence type="ECO:0000256" key="2">
    <source>
        <dbReference type="ARBA" id="ARBA00010617"/>
    </source>
</evidence>
<dbReference type="EMBL" id="UZAU01000836">
    <property type="status" value="NOT_ANNOTATED_CDS"/>
    <property type="molecule type" value="Genomic_DNA"/>
</dbReference>
<dbReference type="Gene3D" id="1.10.630.10">
    <property type="entry name" value="Cytochrome P450"/>
    <property type="match status" value="1"/>
</dbReference>
<dbReference type="GO" id="GO:0005506">
    <property type="term" value="F:iron ion binding"/>
    <property type="evidence" value="ECO:0007669"/>
    <property type="project" value="InterPro"/>
</dbReference>
<dbReference type="GO" id="GO:0016705">
    <property type="term" value="F:oxidoreductase activity, acting on paired donors, with incorporation or reduction of molecular oxygen"/>
    <property type="evidence" value="ECO:0007669"/>
    <property type="project" value="InterPro"/>
</dbReference>
<dbReference type="PANTHER" id="PTHR47944">
    <property type="entry name" value="CYTOCHROME P450 98A9"/>
    <property type="match status" value="1"/>
</dbReference>
<proteinExistence type="inferred from homology"/>
<keyword evidence="4 8" id="KW-0479">Metal-binding</keyword>
<keyword evidence="9" id="KW-0472">Membrane</keyword>
<evidence type="ECO:0000256" key="1">
    <source>
        <dbReference type="ARBA" id="ARBA00001971"/>
    </source>
</evidence>
<comment type="cofactor">
    <cofactor evidence="1 8">
        <name>heme</name>
        <dbReference type="ChEBI" id="CHEBI:30413"/>
    </cofactor>
</comment>
<evidence type="ECO:0000313" key="10">
    <source>
        <dbReference type="EnsemblPlants" id="cds.novel_model_7457_5bd9a17a"/>
    </source>
</evidence>
<keyword evidence="9" id="KW-0812">Transmembrane</keyword>
<keyword evidence="6 8" id="KW-0408">Iron</keyword>
<dbReference type="InterPro" id="IPR036396">
    <property type="entry name" value="Cyt_P450_sf"/>
</dbReference>
<dbReference type="EnsemblPlants" id="novel_model_7457_5bd9a17a">
    <property type="protein sequence ID" value="cds.novel_model_7457_5bd9a17a"/>
    <property type="gene ID" value="novel_gene_3974_5bd9a17a"/>
</dbReference>
<comment type="similarity">
    <text evidence="2">Belongs to the cytochrome P450 family.</text>
</comment>
<dbReference type="AlphaFoldDB" id="A0A803RBK9"/>